<dbReference type="InterPro" id="IPR046335">
    <property type="entry name" value="LacI/GalR-like_sensor"/>
</dbReference>
<dbReference type="Proteomes" id="UP000190797">
    <property type="component" value="Chromosome"/>
</dbReference>
<dbReference type="Gene3D" id="3.40.50.2300">
    <property type="match status" value="2"/>
</dbReference>
<gene>
    <name evidence="6" type="ORF">BKM31_20740</name>
</gene>
<evidence type="ECO:0000259" key="5">
    <source>
        <dbReference type="PROSITE" id="PS50932"/>
    </source>
</evidence>
<evidence type="ECO:0000313" key="7">
    <source>
        <dbReference type="Proteomes" id="UP000190797"/>
    </source>
</evidence>
<dbReference type="PANTHER" id="PTHR30146:SF153">
    <property type="entry name" value="LACTOSE OPERON REPRESSOR"/>
    <property type="match status" value="1"/>
</dbReference>
<dbReference type="CDD" id="cd06267">
    <property type="entry name" value="PBP1_LacI_sugar_binding-like"/>
    <property type="match status" value="1"/>
</dbReference>
<dbReference type="AlphaFoldDB" id="A0A1V0A027"/>
<proteinExistence type="predicted"/>
<dbReference type="KEGG" id="noa:BKM31_20740"/>
<dbReference type="PROSITE" id="PS50932">
    <property type="entry name" value="HTH_LACI_2"/>
    <property type="match status" value="1"/>
</dbReference>
<dbReference type="InterPro" id="IPR028082">
    <property type="entry name" value="Peripla_BP_I"/>
</dbReference>
<dbReference type="Pfam" id="PF00356">
    <property type="entry name" value="LacI"/>
    <property type="match status" value="1"/>
</dbReference>
<feature type="region of interest" description="Disordered" evidence="4">
    <location>
        <begin position="1"/>
        <end position="20"/>
    </location>
</feature>
<evidence type="ECO:0000256" key="2">
    <source>
        <dbReference type="ARBA" id="ARBA00023125"/>
    </source>
</evidence>
<keyword evidence="3" id="KW-0804">Transcription</keyword>
<dbReference type="Pfam" id="PF13377">
    <property type="entry name" value="Peripla_BP_3"/>
    <property type="match status" value="1"/>
</dbReference>
<keyword evidence="2" id="KW-0238">DNA-binding</keyword>
<dbReference type="GO" id="GO:0003700">
    <property type="term" value="F:DNA-binding transcription factor activity"/>
    <property type="evidence" value="ECO:0007669"/>
    <property type="project" value="TreeGrafter"/>
</dbReference>
<dbReference type="GO" id="GO:0000976">
    <property type="term" value="F:transcription cis-regulatory region binding"/>
    <property type="evidence" value="ECO:0007669"/>
    <property type="project" value="TreeGrafter"/>
</dbReference>
<keyword evidence="1" id="KW-0805">Transcription regulation</keyword>
<evidence type="ECO:0000256" key="3">
    <source>
        <dbReference type="ARBA" id="ARBA00023163"/>
    </source>
</evidence>
<dbReference type="InterPro" id="IPR000843">
    <property type="entry name" value="HTH_LacI"/>
</dbReference>
<dbReference type="InterPro" id="IPR010982">
    <property type="entry name" value="Lambda_DNA-bd_dom_sf"/>
</dbReference>
<evidence type="ECO:0000256" key="1">
    <source>
        <dbReference type="ARBA" id="ARBA00023015"/>
    </source>
</evidence>
<dbReference type="SUPFAM" id="SSF53822">
    <property type="entry name" value="Periplasmic binding protein-like I"/>
    <property type="match status" value="1"/>
</dbReference>
<name>A0A1V0A027_9ACTN</name>
<dbReference type="Gene3D" id="1.10.260.40">
    <property type="entry name" value="lambda repressor-like DNA-binding domains"/>
    <property type="match status" value="1"/>
</dbReference>
<dbReference type="CDD" id="cd01392">
    <property type="entry name" value="HTH_LacI"/>
    <property type="match status" value="1"/>
</dbReference>
<keyword evidence="7" id="KW-1185">Reference proteome</keyword>
<feature type="domain" description="HTH lacI-type" evidence="5">
    <location>
        <begin position="19"/>
        <end position="75"/>
    </location>
</feature>
<dbReference type="PANTHER" id="PTHR30146">
    <property type="entry name" value="LACI-RELATED TRANSCRIPTIONAL REPRESSOR"/>
    <property type="match status" value="1"/>
</dbReference>
<protein>
    <recommendedName>
        <fullName evidence="5">HTH lacI-type domain-containing protein</fullName>
    </recommendedName>
</protein>
<accession>A0A1V0A027</accession>
<reference evidence="7" key="1">
    <citation type="journal article" date="2017" name="Med. Chem. Commun.">
        <title>Nonomuraea sp. ATCC 55076 harbours the largest actinomycete chromosome to date and the kistamicin biosynthetic gene cluster.</title>
        <authorList>
            <person name="Nazari B."/>
            <person name="Forneris C.C."/>
            <person name="Gibson M.I."/>
            <person name="Moon K."/>
            <person name="Schramma K.R."/>
            <person name="Seyedsayamdost M.R."/>
        </authorList>
    </citation>
    <scope>NUCLEOTIDE SEQUENCE [LARGE SCALE GENOMIC DNA]</scope>
    <source>
        <strain evidence="7">ATCC 55076</strain>
    </source>
</reference>
<dbReference type="SUPFAM" id="SSF47413">
    <property type="entry name" value="lambda repressor-like DNA-binding domains"/>
    <property type="match status" value="1"/>
</dbReference>
<dbReference type="SMART" id="SM00354">
    <property type="entry name" value="HTH_LACI"/>
    <property type="match status" value="1"/>
</dbReference>
<sequence>MDGGGEGRVADQKKGKRRITSVDVAREAGLSRATVSFVLNDTPGQSIPEATRQRVLQAAARLGYTPYAPARTLRSGRSDVVLFVLPDWPQGPTMAELVDRAAQVLAGAGLTLVTHVHTGRDDDLARLWTALAPAAVFGMRPFTAGERAGMKRANIAAVLPSPEQSGHDVGSTLWLNGVGRLQAQYLIGKGHTRLAYVLPDDPRLSALGQGRAEGAAQACAEAGLPVPIVATIPLDAAAAAETVAGWRRPPGAVCAYNDEVALALLAGMRKLGTSLPVIGADDIPAARFAVPPLTTVAQDSGELGARIAAALLRALNGEPSQLDVLPDAGIRVVERESA</sequence>
<evidence type="ECO:0000256" key="4">
    <source>
        <dbReference type="SAM" id="MobiDB-lite"/>
    </source>
</evidence>
<dbReference type="OrthoDB" id="3288692at2"/>
<evidence type="ECO:0000313" key="6">
    <source>
        <dbReference type="EMBL" id="AQZ63564.1"/>
    </source>
</evidence>
<dbReference type="STRING" id="1909395.BKM31_20740"/>
<organism evidence="6 7">
    <name type="scientific">[Actinomadura] parvosata subsp. kistnae</name>
    <dbReference type="NCBI Taxonomy" id="1909395"/>
    <lineage>
        <taxon>Bacteria</taxon>
        <taxon>Bacillati</taxon>
        <taxon>Actinomycetota</taxon>
        <taxon>Actinomycetes</taxon>
        <taxon>Streptosporangiales</taxon>
        <taxon>Streptosporangiaceae</taxon>
        <taxon>Nonomuraea</taxon>
    </lineage>
</organism>
<dbReference type="EMBL" id="CP017717">
    <property type="protein sequence ID" value="AQZ63564.1"/>
    <property type="molecule type" value="Genomic_DNA"/>
</dbReference>